<evidence type="ECO:0000313" key="4">
    <source>
        <dbReference type="Proteomes" id="UP000515708"/>
    </source>
</evidence>
<organism evidence="3 4">
    <name type="scientific">Microbacterium esteraromaticum</name>
    <dbReference type="NCBI Taxonomy" id="57043"/>
    <lineage>
        <taxon>Bacteria</taxon>
        <taxon>Bacillati</taxon>
        <taxon>Actinomycetota</taxon>
        <taxon>Actinomycetes</taxon>
        <taxon>Micrococcales</taxon>
        <taxon>Microbacteriaceae</taxon>
        <taxon>Microbacterium</taxon>
    </lineage>
</organism>
<feature type="coiled-coil region" evidence="1">
    <location>
        <begin position="5"/>
        <end position="32"/>
    </location>
</feature>
<evidence type="ECO:0000256" key="2">
    <source>
        <dbReference type="SAM" id="MobiDB-lite"/>
    </source>
</evidence>
<dbReference type="AlphaFoldDB" id="A0A7D7W5N0"/>
<keyword evidence="1" id="KW-0175">Coiled coil</keyword>
<dbReference type="RefSeq" id="WP_182254517.1">
    <property type="nucleotide sequence ID" value="NZ_CP043732.1"/>
</dbReference>
<sequence length="87" mass="9741">MTAVADEIVAARAAANARLARLRARQRREQERFDARVLDILRGRIRSDALAAIEAEARRQLDAERARRSERARAARKAHGAGQEGRP</sequence>
<reference evidence="3 4" key="1">
    <citation type="journal article" date="2020" name="Front. Microbiol.">
        <title>Design of Bacterial Strain-Specific qPCR Assays Using NGS Data and Publicly Available Resources and Its Application to Track Biocontrol Strains.</title>
        <authorList>
            <person name="Hernandez I."/>
            <person name="Sant C."/>
            <person name="Martinez R."/>
            <person name="Fernandez C."/>
        </authorList>
    </citation>
    <scope>NUCLEOTIDE SEQUENCE [LARGE SCALE GENOMIC DNA]</scope>
    <source>
        <strain evidence="3 4">B24</strain>
    </source>
</reference>
<dbReference type="Proteomes" id="UP000515708">
    <property type="component" value="Chromosome"/>
</dbReference>
<gene>
    <name evidence="3" type="ORF">FVO59_03040</name>
</gene>
<feature type="compositionally biased region" description="Basic and acidic residues" evidence="2">
    <location>
        <begin position="61"/>
        <end position="73"/>
    </location>
</feature>
<feature type="region of interest" description="Disordered" evidence="2">
    <location>
        <begin position="61"/>
        <end position="87"/>
    </location>
</feature>
<name>A0A7D7W5N0_9MICO</name>
<dbReference type="EMBL" id="CP043732">
    <property type="protein sequence ID" value="QMU96296.1"/>
    <property type="molecule type" value="Genomic_DNA"/>
</dbReference>
<protein>
    <submittedName>
        <fullName evidence="3">Uncharacterized protein</fullName>
    </submittedName>
</protein>
<accession>A0A7D7W5N0</accession>
<evidence type="ECO:0000313" key="3">
    <source>
        <dbReference type="EMBL" id="QMU96296.1"/>
    </source>
</evidence>
<evidence type="ECO:0000256" key="1">
    <source>
        <dbReference type="SAM" id="Coils"/>
    </source>
</evidence>
<proteinExistence type="predicted"/>